<dbReference type="InterPro" id="IPR037521">
    <property type="entry name" value="FLCN/SMCR8_DENN"/>
</dbReference>
<dbReference type="PANTHER" id="PTHR31441">
    <property type="entry name" value="FOLLICULIN FAMILY MEMBER"/>
    <property type="match status" value="1"/>
</dbReference>
<dbReference type="InterPro" id="IPR037520">
    <property type="entry name" value="Folliculin/SMCR8_longin"/>
</dbReference>
<dbReference type="GO" id="GO:0005819">
    <property type="term" value="C:spindle"/>
    <property type="evidence" value="ECO:0007669"/>
    <property type="project" value="UniProtKB-SubCell"/>
</dbReference>
<evidence type="ECO:0000256" key="3">
    <source>
        <dbReference type="ARBA" id="ARBA00004186"/>
    </source>
</evidence>
<keyword evidence="13" id="KW-0458">Lysosome</keyword>
<evidence type="ECO:0000259" key="16">
    <source>
        <dbReference type="PROSITE" id="PS51834"/>
    </source>
</evidence>
<dbReference type="GO" id="GO:0005634">
    <property type="term" value="C:nucleus"/>
    <property type="evidence" value="ECO:0007669"/>
    <property type="project" value="UniProtKB-SubCell"/>
</dbReference>
<dbReference type="GO" id="GO:0005929">
    <property type="term" value="C:cilium"/>
    <property type="evidence" value="ECO:0007669"/>
    <property type="project" value="UniProtKB-SubCell"/>
</dbReference>
<comment type="subcellular location">
    <subcellularLocation>
        <location evidence="2">Cell projection</location>
        <location evidence="2">Cilium</location>
    </subcellularLocation>
    <subcellularLocation>
        <location evidence="4">Cytoplasm</location>
        <location evidence="4">Cytoskeleton</location>
        <location evidence="4">Microtubule organizing center</location>
        <location evidence="4">Centrosome</location>
    </subcellularLocation>
    <subcellularLocation>
        <location evidence="3">Cytoplasm</location>
        <location evidence="3">Cytoskeleton</location>
        <location evidence="3">Spindle</location>
    </subcellularLocation>
    <subcellularLocation>
        <location evidence="5">Cytoplasm</location>
        <location evidence="5">Cytosol</location>
    </subcellularLocation>
    <subcellularLocation>
        <location evidence="6">Lysosome membrane</location>
    </subcellularLocation>
    <subcellularLocation>
        <location evidence="1">Nucleus</location>
    </subcellularLocation>
</comment>
<dbReference type="GO" id="GO:0005096">
    <property type="term" value="F:GTPase activator activity"/>
    <property type="evidence" value="ECO:0007669"/>
    <property type="project" value="UniProtKB-KW"/>
</dbReference>
<protein>
    <recommendedName>
        <fullName evidence="8">Folliculin</fullName>
    </recommendedName>
</protein>
<dbReference type="EMBL" id="CAJNOM010000017">
    <property type="protein sequence ID" value="CAF0805861.1"/>
    <property type="molecule type" value="Genomic_DNA"/>
</dbReference>
<evidence type="ECO:0000313" key="19">
    <source>
        <dbReference type="EMBL" id="CAF0813415.1"/>
    </source>
</evidence>
<name>A0A813TMQ8_9BILA</name>
<dbReference type="Pfam" id="PF16692">
    <property type="entry name" value="Folliculin_C"/>
    <property type="match status" value="1"/>
</dbReference>
<keyword evidence="12" id="KW-0206">Cytoskeleton</keyword>
<dbReference type="GO" id="GO:0005813">
    <property type="term" value="C:centrosome"/>
    <property type="evidence" value="ECO:0007669"/>
    <property type="project" value="UniProtKB-SubCell"/>
</dbReference>
<evidence type="ECO:0000313" key="21">
    <source>
        <dbReference type="Proteomes" id="UP000663877"/>
    </source>
</evidence>
<keyword evidence="14" id="KW-0539">Nucleus</keyword>
<evidence type="ECO:0000256" key="9">
    <source>
        <dbReference type="ARBA" id="ARBA00022468"/>
    </source>
</evidence>
<evidence type="ECO:0000256" key="12">
    <source>
        <dbReference type="ARBA" id="ARBA00023212"/>
    </source>
</evidence>
<evidence type="ECO:0000256" key="15">
    <source>
        <dbReference type="ARBA" id="ARBA00023273"/>
    </source>
</evidence>
<evidence type="ECO:0000313" key="17">
    <source>
        <dbReference type="EMBL" id="CAF0801975.1"/>
    </source>
</evidence>
<dbReference type="OrthoDB" id="5599713at2759"/>
<dbReference type="EMBL" id="CAJNOM010000016">
    <property type="protein sequence ID" value="CAF0801975.1"/>
    <property type="molecule type" value="Genomic_DNA"/>
</dbReference>
<dbReference type="Gene3D" id="1.10.10.1730">
    <property type="entry name" value="Folliculin"/>
    <property type="match status" value="1"/>
</dbReference>
<dbReference type="GO" id="GO:0005829">
    <property type="term" value="C:cytosol"/>
    <property type="evidence" value="ECO:0007669"/>
    <property type="project" value="UniProtKB-SubCell"/>
</dbReference>
<evidence type="ECO:0000256" key="6">
    <source>
        <dbReference type="ARBA" id="ARBA00004656"/>
    </source>
</evidence>
<comment type="similarity">
    <text evidence="7">Belongs to the folliculin family.</text>
</comment>
<accession>A0A813TMQ8</accession>
<dbReference type="PANTHER" id="PTHR31441:SF2">
    <property type="entry name" value="FOLLICULIN"/>
    <property type="match status" value="1"/>
</dbReference>
<keyword evidence="9" id="KW-0343">GTPase activation</keyword>
<dbReference type="Proteomes" id="UP000663832">
    <property type="component" value="Unassembled WGS sequence"/>
</dbReference>
<evidence type="ECO:0000256" key="8">
    <source>
        <dbReference type="ARBA" id="ARBA00021824"/>
    </source>
</evidence>
<evidence type="ECO:0000256" key="11">
    <source>
        <dbReference type="ARBA" id="ARBA00023136"/>
    </source>
</evidence>
<dbReference type="Proteomes" id="UP000663877">
    <property type="component" value="Unassembled WGS sequence"/>
</dbReference>
<dbReference type="AlphaFoldDB" id="A0A813TMQ8"/>
<gene>
    <name evidence="19" type="ORF">BJG266_LOCUS5859</name>
    <name evidence="17" type="ORF">QVE165_LOCUS4269</name>
    <name evidence="18" type="ORF">QVE165_LOCUS4470</name>
</gene>
<evidence type="ECO:0000256" key="7">
    <source>
        <dbReference type="ARBA" id="ARBA00009987"/>
    </source>
</evidence>
<dbReference type="InterPro" id="IPR021713">
    <property type="entry name" value="Folliculin"/>
</dbReference>
<evidence type="ECO:0000313" key="18">
    <source>
        <dbReference type="EMBL" id="CAF0805861.1"/>
    </source>
</evidence>
<evidence type="ECO:0000256" key="5">
    <source>
        <dbReference type="ARBA" id="ARBA00004514"/>
    </source>
</evidence>
<dbReference type="InterPro" id="IPR032035">
    <property type="entry name" value="Folliculin_DENN"/>
</dbReference>
<keyword evidence="15" id="KW-0966">Cell projection</keyword>
<evidence type="ECO:0000256" key="14">
    <source>
        <dbReference type="ARBA" id="ARBA00023242"/>
    </source>
</evidence>
<evidence type="ECO:0000313" key="20">
    <source>
        <dbReference type="Proteomes" id="UP000663832"/>
    </source>
</evidence>
<dbReference type="PROSITE" id="PS51834">
    <property type="entry name" value="DENN_FLCN_SMCR8"/>
    <property type="match status" value="1"/>
</dbReference>
<sequence>MNASCALQHFCDLHGPQTLLCTEQRAHIQNANDNDDEDIKTFYSQYIKSENPQGKVECKSCTLSPESALVSTIDSDNHMLYISSSSTPNQDLFKNIRNACVRSLNIEKSVEVDAPILFGDDVNGYCLSLAFSCKDFHARGSQRLYSLCYICSDKYHLLSIMKLLSDCLRQAVYWLQYDANETYEQEGRIKVNTNLNGTSTTTRTTYIFRTPPCVPSQRMLSDIVHDSKITFRIHALFVWLLRMSNSAINESLFDALPTEEQTTKQERKDVYDNENLSNSLTKRRTTTIVSRSTSIHVQDSLLLSSTLTNYTPNPGYLSTSLYSTIDNYHQNENGYYDDEDDFDSLQYQFSSYGYEALKLFELFIKKLNNIKYLQYILNNWVIGNRLILKYTNRMDSKDLICALASIFRLFLPDGCFHLVEATNQKGLHTANFILYDTDIVLTNDTSSLTEILNDNNSIVIKLIFDDIDDNLRVVKLETLPLTRSEIPIPTYVKTIIDLFTDSNLNEEAFESIITQHKIKYLNKAKLHFQLGRCQTAATLSTNDRQQMTIFNVENMSDLALIRFWQKGLSQAYKTQIRILKQDDNQHQRIQKQQK</sequence>
<dbReference type="Pfam" id="PF11704">
    <property type="entry name" value="Folliculin"/>
    <property type="match status" value="1"/>
</dbReference>
<organism evidence="19 21">
    <name type="scientific">Adineta steineri</name>
    <dbReference type="NCBI Taxonomy" id="433720"/>
    <lineage>
        <taxon>Eukaryota</taxon>
        <taxon>Metazoa</taxon>
        <taxon>Spiralia</taxon>
        <taxon>Gnathifera</taxon>
        <taxon>Rotifera</taxon>
        <taxon>Eurotatoria</taxon>
        <taxon>Bdelloidea</taxon>
        <taxon>Adinetida</taxon>
        <taxon>Adinetidae</taxon>
        <taxon>Adineta</taxon>
    </lineage>
</organism>
<comment type="caution">
    <text evidence="19">The sequence shown here is derived from an EMBL/GenBank/DDBJ whole genome shotgun (WGS) entry which is preliminary data.</text>
</comment>
<keyword evidence="10" id="KW-0963">Cytoplasm</keyword>
<proteinExistence type="inferred from homology"/>
<evidence type="ECO:0000256" key="2">
    <source>
        <dbReference type="ARBA" id="ARBA00004138"/>
    </source>
</evidence>
<evidence type="ECO:0000256" key="13">
    <source>
        <dbReference type="ARBA" id="ARBA00023228"/>
    </source>
</evidence>
<evidence type="ECO:0000256" key="4">
    <source>
        <dbReference type="ARBA" id="ARBA00004300"/>
    </source>
</evidence>
<dbReference type="GO" id="GO:0005765">
    <property type="term" value="C:lysosomal membrane"/>
    <property type="evidence" value="ECO:0007669"/>
    <property type="project" value="UniProtKB-SubCell"/>
</dbReference>
<dbReference type="InterPro" id="IPR044886">
    <property type="entry name" value="FLCN_DENN_C_sf"/>
</dbReference>
<dbReference type="GO" id="GO:1904263">
    <property type="term" value="P:positive regulation of TORC1 signaling"/>
    <property type="evidence" value="ECO:0007669"/>
    <property type="project" value="TreeGrafter"/>
</dbReference>
<evidence type="ECO:0000256" key="10">
    <source>
        <dbReference type="ARBA" id="ARBA00022490"/>
    </source>
</evidence>
<dbReference type="EMBL" id="CAJNOI010000016">
    <property type="protein sequence ID" value="CAF0813415.1"/>
    <property type="molecule type" value="Genomic_DNA"/>
</dbReference>
<reference evidence="19" key="1">
    <citation type="submission" date="2021-02" db="EMBL/GenBank/DDBJ databases">
        <authorList>
            <person name="Nowell W R."/>
        </authorList>
    </citation>
    <scope>NUCLEOTIDE SEQUENCE</scope>
</reference>
<keyword evidence="20" id="KW-1185">Reference proteome</keyword>
<keyword evidence="11" id="KW-0472">Membrane</keyword>
<feature type="domain" description="UDENN FLCN/SMCR8-type" evidence="16">
    <location>
        <begin position="60"/>
        <end position="569"/>
    </location>
</feature>
<evidence type="ECO:0000256" key="1">
    <source>
        <dbReference type="ARBA" id="ARBA00004123"/>
    </source>
</evidence>